<dbReference type="OrthoDB" id="846150at2"/>
<evidence type="ECO:0000259" key="3">
    <source>
        <dbReference type="Pfam" id="PF00144"/>
    </source>
</evidence>
<name>M8DEW8_9BACL</name>
<keyword evidence="1" id="KW-1133">Transmembrane helix</keyword>
<comment type="caution">
    <text evidence="4">The sequence shown here is derived from an EMBL/GenBank/DDBJ whole genome shotgun (WGS) entry which is preliminary data.</text>
</comment>
<dbReference type="Pfam" id="PF00144">
    <property type="entry name" value="Beta-lactamase"/>
    <property type="match status" value="1"/>
</dbReference>
<evidence type="ECO:0000313" key="4">
    <source>
        <dbReference type="EMBL" id="EMT52008.1"/>
    </source>
</evidence>
<feature type="chain" id="PRO_5004095208" description="Beta-lactamase-related domain-containing protein" evidence="2">
    <location>
        <begin position="36"/>
        <end position="496"/>
    </location>
</feature>
<dbReference type="InterPro" id="IPR001466">
    <property type="entry name" value="Beta-lactam-related"/>
</dbReference>
<dbReference type="STRING" id="1300222.I532_14233"/>
<keyword evidence="2" id="KW-0732">Signal</keyword>
<dbReference type="AlphaFoldDB" id="M8DEW8"/>
<keyword evidence="5" id="KW-1185">Reference proteome</keyword>
<dbReference type="EMBL" id="APBN01000005">
    <property type="protein sequence ID" value="EMT52008.1"/>
    <property type="molecule type" value="Genomic_DNA"/>
</dbReference>
<dbReference type="PANTHER" id="PTHR46825:SF9">
    <property type="entry name" value="BETA-LACTAMASE-RELATED DOMAIN-CONTAINING PROTEIN"/>
    <property type="match status" value="1"/>
</dbReference>
<evidence type="ECO:0000256" key="2">
    <source>
        <dbReference type="SAM" id="SignalP"/>
    </source>
</evidence>
<feature type="transmembrane region" description="Helical" evidence="1">
    <location>
        <begin position="402"/>
        <end position="423"/>
    </location>
</feature>
<accession>M8DEW8</accession>
<dbReference type="Proteomes" id="UP000012081">
    <property type="component" value="Unassembled WGS sequence"/>
</dbReference>
<feature type="transmembrane region" description="Helical" evidence="1">
    <location>
        <begin position="471"/>
        <end position="490"/>
    </location>
</feature>
<sequence length="496" mass="54145">MKSLLSVQSFRFYSYFLCLSLIVSTLILPSQHASAAQQAISAELQAKLDEIDAYIDDAAAKLGAPGGSMVLVKDGQIVYRKTWGVTGDGKTAVTAQTPFLLGSLSKGLTAYGIMLLVQANKIDLDAPVRQYLPSFTLESEEDAAKITVRQLLTQTSGLGTESGMKFADQGADDSEAVQRYVRELSTEATTARPGERHQYSNANYGILGALIERIYGVSFEEYMDKSVFEPLGMSNAAASVRQAKEKGWMSGYRSWFGLSVQSDIAYDNGGAPYGYIAASAEDMGHYLIGMLQPDAVLSARYTRMMMEPAVLTRANSQTSYGFGWRITPLAEGGERIWHAGSTPDYRSEIMLLPGEGWGAAILTNRNNSLEEIRLTQVMNGVQQILLGKKAQPATFSVPMERWLFAVVFLVLLLVTAMVVYRLFRVRRKSGNRRIWAGLATVFILLAVLLLPVLLYGLNVTWHTFSLFVPDMAALAVGCVVLLTASGLLSVKMAVNG</sequence>
<keyword evidence="1" id="KW-0472">Membrane</keyword>
<feature type="transmembrane region" description="Helical" evidence="1">
    <location>
        <begin position="435"/>
        <end position="459"/>
    </location>
</feature>
<keyword evidence="1" id="KW-0812">Transmembrane</keyword>
<proteinExistence type="predicted"/>
<feature type="signal peptide" evidence="2">
    <location>
        <begin position="1"/>
        <end position="35"/>
    </location>
</feature>
<dbReference type="Gene3D" id="3.40.710.10">
    <property type="entry name" value="DD-peptidase/beta-lactamase superfamily"/>
    <property type="match status" value="1"/>
</dbReference>
<dbReference type="SUPFAM" id="SSF56601">
    <property type="entry name" value="beta-lactamase/transpeptidase-like"/>
    <property type="match status" value="1"/>
</dbReference>
<dbReference type="PANTHER" id="PTHR46825">
    <property type="entry name" value="D-ALANYL-D-ALANINE-CARBOXYPEPTIDASE/ENDOPEPTIDASE AMPH"/>
    <property type="match status" value="1"/>
</dbReference>
<evidence type="ECO:0000313" key="5">
    <source>
        <dbReference type="Proteomes" id="UP000012081"/>
    </source>
</evidence>
<gene>
    <name evidence="4" type="ORF">I532_14233</name>
</gene>
<evidence type="ECO:0000256" key="1">
    <source>
        <dbReference type="SAM" id="Phobius"/>
    </source>
</evidence>
<organism evidence="4 5">
    <name type="scientific">Brevibacillus borstelensis AK1</name>
    <dbReference type="NCBI Taxonomy" id="1300222"/>
    <lineage>
        <taxon>Bacteria</taxon>
        <taxon>Bacillati</taxon>
        <taxon>Bacillota</taxon>
        <taxon>Bacilli</taxon>
        <taxon>Bacillales</taxon>
        <taxon>Paenibacillaceae</taxon>
        <taxon>Brevibacillus</taxon>
    </lineage>
</organism>
<dbReference type="InterPro" id="IPR012338">
    <property type="entry name" value="Beta-lactam/transpept-like"/>
</dbReference>
<dbReference type="RefSeq" id="WP_003389024.1">
    <property type="nucleotide sequence ID" value="NZ_APBN01000005.1"/>
</dbReference>
<protein>
    <recommendedName>
        <fullName evidence="3">Beta-lactamase-related domain-containing protein</fullName>
    </recommendedName>
</protein>
<dbReference type="GeneID" id="89498569"/>
<reference evidence="4 5" key="1">
    <citation type="submission" date="2013-03" db="EMBL/GenBank/DDBJ databases">
        <title>Assembly of a new bacterial strain Brevibacillus borstelensis AK1.</title>
        <authorList>
            <person name="Rajan I."/>
            <person name="PoliReddy D."/>
            <person name="Sugumar T."/>
            <person name="Rathinam K."/>
            <person name="Alqarawi S."/>
            <person name="Khalil A.B."/>
            <person name="Sivakumar N."/>
        </authorList>
    </citation>
    <scope>NUCLEOTIDE SEQUENCE [LARGE SCALE GENOMIC DNA]</scope>
    <source>
        <strain evidence="4 5">AK1</strain>
    </source>
</reference>
<dbReference type="PATRIC" id="fig|1300222.3.peg.2973"/>
<dbReference type="InterPro" id="IPR050491">
    <property type="entry name" value="AmpC-like"/>
</dbReference>
<feature type="domain" description="Beta-lactamase-related" evidence="3">
    <location>
        <begin position="51"/>
        <end position="370"/>
    </location>
</feature>